<gene>
    <name evidence="1" type="ORF">Tco_1031417</name>
</gene>
<name>A0ABQ5GAA9_9ASTR</name>
<evidence type="ECO:0000313" key="1">
    <source>
        <dbReference type="EMBL" id="GJT72131.1"/>
    </source>
</evidence>
<dbReference type="EMBL" id="BQNB010018229">
    <property type="protein sequence ID" value="GJT72131.1"/>
    <property type="molecule type" value="Genomic_DNA"/>
</dbReference>
<evidence type="ECO:0000313" key="2">
    <source>
        <dbReference type="Proteomes" id="UP001151760"/>
    </source>
</evidence>
<reference evidence="1" key="1">
    <citation type="journal article" date="2022" name="Int. J. Mol. Sci.">
        <title>Draft Genome of Tanacetum Coccineum: Genomic Comparison of Closely Related Tanacetum-Family Plants.</title>
        <authorList>
            <person name="Yamashiro T."/>
            <person name="Shiraishi A."/>
            <person name="Nakayama K."/>
            <person name="Satake H."/>
        </authorList>
    </citation>
    <scope>NUCLEOTIDE SEQUENCE</scope>
</reference>
<dbReference type="Proteomes" id="UP001151760">
    <property type="component" value="Unassembled WGS sequence"/>
</dbReference>
<proteinExistence type="predicted"/>
<organism evidence="1 2">
    <name type="scientific">Tanacetum coccineum</name>
    <dbReference type="NCBI Taxonomy" id="301880"/>
    <lineage>
        <taxon>Eukaryota</taxon>
        <taxon>Viridiplantae</taxon>
        <taxon>Streptophyta</taxon>
        <taxon>Embryophyta</taxon>
        <taxon>Tracheophyta</taxon>
        <taxon>Spermatophyta</taxon>
        <taxon>Magnoliopsida</taxon>
        <taxon>eudicotyledons</taxon>
        <taxon>Gunneridae</taxon>
        <taxon>Pentapetalae</taxon>
        <taxon>asterids</taxon>
        <taxon>campanulids</taxon>
        <taxon>Asterales</taxon>
        <taxon>Asteraceae</taxon>
        <taxon>Asteroideae</taxon>
        <taxon>Anthemideae</taxon>
        <taxon>Anthemidinae</taxon>
        <taxon>Tanacetum</taxon>
    </lineage>
</organism>
<reference evidence="1" key="2">
    <citation type="submission" date="2022-01" db="EMBL/GenBank/DDBJ databases">
        <authorList>
            <person name="Yamashiro T."/>
            <person name="Shiraishi A."/>
            <person name="Satake H."/>
            <person name="Nakayama K."/>
        </authorList>
    </citation>
    <scope>NUCLEOTIDE SEQUENCE</scope>
</reference>
<keyword evidence="2" id="KW-1185">Reference proteome</keyword>
<protein>
    <submittedName>
        <fullName evidence="1">Uncharacterized protein</fullName>
    </submittedName>
</protein>
<sequence>MVETTSSARDSRLSLPPEEICGHSHYFINCFWDFVMETFDEFEVCDSMHESRDSHALWCFLDIPAF</sequence>
<comment type="caution">
    <text evidence="1">The sequence shown here is derived from an EMBL/GenBank/DDBJ whole genome shotgun (WGS) entry which is preliminary data.</text>
</comment>
<accession>A0ABQ5GAA9</accession>